<dbReference type="InterPro" id="IPR009057">
    <property type="entry name" value="Homeodomain-like_sf"/>
</dbReference>
<dbReference type="Proteomes" id="UP000295157">
    <property type="component" value="Unassembled WGS sequence"/>
</dbReference>
<reference evidence="4 5" key="1">
    <citation type="submission" date="2019-02" db="EMBL/GenBank/DDBJ databases">
        <title>Draft genome sequences of novel Actinobacteria.</title>
        <authorList>
            <person name="Sahin N."/>
            <person name="Ay H."/>
            <person name="Saygin H."/>
        </authorList>
    </citation>
    <scope>NUCLEOTIDE SEQUENCE [LARGE SCALE GENOMIC DNA]</scope>
    <source>
        <strain evidence="4 5">KC201</strain>
    </source>
</reference>
<evidence type="ECO:0000259" key="3">
    <source>
        <dbReference type="PROSITE" id="PS50977"/>
    </source>
</evidence>
<gene>
    <name evidence="4" type="ORF">E1267_24790</name>
</gene>
<protein>
    <submittedName>
        <fullName evidence="4">TetR/AcrR family transcriptional regulator</fullName>
    </submittedName>
</protein>
<dbReference type="AlphaFoldDB" id="A0A4V2XJT1"/>
<name>A0A4V2XJT1_9ACTN</name>
<organism evidence="4 5">
    <name type="scientific">Nonomuraea longispora</name>
    <dbReference type="NCBI Taxonomy" id="1848320"/>
    <lineage>
        <taxon>Bacteria</taxon>
        <taxon>Bacillati</taxon>
        <taxon>Actinomycetota</taxon>
        <taxon>Actinomycetes</taxon>
        <taxon>Streptosporangiales</taxon>
        <taxon>Streptosporangiaceae</taxon>
        <taxon>Nonomuraea</taxon>
    </lineage>
</organism>
<evidence type="ECO:0000256" key="2">
    <source>
        <dbReference type="PROSITE-ProRule" id="PRU00335"/>
    </source>
</evidence>
<dbReference type="GO" id="GO:0003700">
    <property type="term" value="F:DNA-binding transcription factor activity"/>
    <property type="evidence" value="ECO:0007669"/>
    <property type="project" value="TreeGrafter"/>
</dbReference>
<dbReference type="Pfam" id="PF17940">
    <property type="entry name" value="TetR_C_31"/>
    <property type="match status" value="1"/>
</dbReference>
<dbReference type="Pfam" id="PF00440">
    <property type="entry name" value="TetR_N"/>
    <property type="match status" value="1"/>
</dbReference>
<keyword evidence="1 2" id="KW-0238">DNA-binding</keyword>
<dbReference type="PROSITE" id="PS50977">
    <property type="entry name" value="HTH_TETR_2"/>
    <property type="match status" value="1"/>
</dbReference>
<dbReference type="PANTHER" id="PTHR30055">
    <property type="entry name" value="HTH-TYPE TRANSCRIPTIONAL REGULATOR RUTR"/>
    <property type="match status" value="1"/>
</dbReference>
<evidence type="ECO:0000256" key="1">
    <source>
        <dbReference type="ARBA" id="ARBA00023125"/>
    </source>
</evidence>
<comment type="caution">
    <text evidence="4">The sequence shown here is derived from an EMBL/GenBank/DDBJ whole genome shotgun (WGS) entry which is preliminary data.</text>
</comment>
<feature type="domain" description="HTH tetR-type" evidence="3">
    <location>
        <begin position="6"/>
        <end position="66"/>
    </location>
</feature>
<dbReference type="InterPro" id="IPR041583">
    <property type="entry name" value="TetR_C_31"/>
</dbReference>
<feature type="DNA-binding region" description="H-T-H motif" evidence="2">
    <location>
        <begin position="29"/>
        <end position="48"/>
    </location>
</feature>
<dbReference type="InterPro" id="IPR001647">
    <property type="entry name" value="HTH_TetR"/>
</dbReference>
<accession>A0A4V2XJT1</accession>
<sequence>MPRPNPQRREHLVAAAIAVLAEKGSRGLTHRAVDAAAGVPDGTASRYFRTRDALMDAIIQRIGRRLSERVDAHVVRPLDPARLEEALVKVLTLMVADERGEPLALFELHLESTRNSALRSMLADALRERCDLIVRQCRAAGIALTEQDAMLLETSVLGILFTALTTGVPDDPGPAIRAVARTVLDRYVRA</sequence>
<dbReference type="PANTHER" id="PTHR30055:SF231">
    <property type="entry name" value="TRANSCRIPTIONAL REGULATORY PROTEIN (PROBABLY DEOR-FAMILY)-RELATED"/>
    <property type="match status" value="1"/>
</dbReference>
<dbReference type="InterPro" id="IPR050109">
    <property type="entry name" value="HTH-type_TetR-like_transc_reg"/>
</dbReference>
<evidence type="ECO:0000313" key="5">
    <source>
        <dbReference type="Proteomes" id="UP000295157"/>
    </source>
</evidence>
<dbReference type="OrthoDB" id="7506349at2"/>
<keyword evidence="5" id="KW-1185">Reference proteome</keyword>
<proteinExistence type="predicted"/>
<dbReference type="GO" id="GO:0000976">
    <property type="term" value="F:transcription cis-regulatory region binding"/>
    <property type="evidence" value="ECO:0007669"/>
    <property type="project" value="TreeGrafter"/>
</dbReference>
<dbReference type="EMBL" id="SMJZ01000102">
    <property type="protein sequence ID" value="TDC03836.1"/>
    <property type="molecule type" value="Genomic_DNA"/>
</dbReference>
<dbReference type="Gene3D" id="1.10.357.10">
    <property type="entry name" value="Tetracycline Repressor, domain 2"/>
    <property type="match status" value="1"/>
</dbReference>
<evidence type="ECO:0000313" key="4">
    <source>
        <dbReference type="EMBL" id="TDC03836.1"/>
    </source>
</evidence>
<dbReference type="RefSeq" id="WP_132335457.1">
    <property type="nucleotide sequence ID" value="NZ_SMJZ01000102.1"/>
</dbReference>
<dbReference type="SUPFAM" id="SSF46689">
    <property type="entry name" value="Homeodomain-like"/>
    <property type="match status" value="1"/>
</dbReference>